<keyword evidence="1" id="KW-0677">Repeat</keyword>
<evidence type="ECO:0000256" key="1">
    <source>
        <dbReference type="ARBA" id="ARBA00022737"/>
    </source>
</evidence>
<sequence length="313" mass="34832">MSIDIDTSPSVSIWKAAETGDIEALEYFLLHNTELLNMRDPNTECTLLHLLVSNVPDPIRPLELLLKHGVDVTAQNIYNVQAIHAVFLNCSCPLEAVRLLLSYDANPNARDGDGWTPLHYAARFCQLPEPVLKLLIDAGADVNAIDVNQKSALFSLLANGDHSQTLDWLIHTARANLKIKGDFVDSLTRRTRQGTLILQAAKYGRFSCLQLLVNSETAMQSLQSVLTREELDDAIGIIRMQLLKLSTREQIEKLGSMIILLEELTQKLSKKKNKSKHHSVIKRRPNLLRRIVAAAVTRTTTTTTTAGVNGKKI</sequence>
<name>A0A2G4T6F4_RHIZD</name>
<dbReference type="InterPro" id="IPR036770">
    <property type="entry name" value="Ankyrin_rpt-contain_sf"/>
</dbReference>
<proteinExistence type="predicted"/>
<dbReference type="PANTHER" id="PTHR24198:SF165">
    <property type="entry name" value="ANKYRIN REPEAT-CONTAINING PROTEIN-RELATED"/>
    <property type="match status" value="1"/>
</dbReference>
<reference evidence="4 5" key="1">
    <citation type="journal article" date="2016" name="Proc. Natl. Acad. Sci. U.S.A.">
        <title>Lipid metabolic changes in an early divergent fungus govern the establishment of a mutualistic symbiosis with endobacteria.</title>
        <authorList>
            <person name="Lastovetsky O.A."/>
            <person name="Gaspar M.L."/>
            <person name="Mondo S.J."/>
            <person name="LaButti K.M."/>
            <person name="Sandor L."/>
            <person name="Grigoriev I.V."/>
            <person name="Henry S.A."/>
            <person name="Pawlowska T.E."/>
        </authorList>
    </citation>
    <scope>NUCLEOTIDE SEQUENCE [LARGE SCALE GENOMIC DNA]</scope>
    <source>
        <strain evidence="4 5">ATCC 52813</strain>
    </source>
</reference>
<evidence type="ECO:0000256" key="2">
    <source>
        <dbReference type="ARBA" id="ARBA00023043"/>
    </source>
</evidence>
<dbReference type="PROSITE" id="PS50088">
    <property type="entry name" value="ANK_REPEAT"/>
    <property type="match status" value="1"/>
</dbReference>
<protein>
    <submittedName>
        <fullName evidence="4">Ankyrin</fullName>
    </submittedName>
</protein>
<dbReference type="PRINTS" id="PR01415">
    <property type="entry name" value="ANKYRIN"/>
</dbReference>
<dbReference type="Gene3D" id="1.25.40.20">
    <property type="entry name" value="Ankyrin repeat-containing domain"/>
    <property type="match status" value="1"/>
</dbReference>
<dbReference type="STRING" id="1340429.A0A2G4T6F4"/>
<accession>A0A2G4T6F4</accession>
<organism evidence="4 5">
    <name type="scientific">Rhizopus microsporus ATCC 52813</name>
    <dbReference type="NCBI Taxonomy" id="1340429"/>
    <lineage>
        <taxon>Eukaryota</taxon>
        <taxon>Fungi</taxon>
        <taxon>Fungi incertae sedis</taxon>
        <taxon>Mucoromycota</taxon>
        <taxon>Mucoromycotina</taxon>
        <taxon>Mucoromycetes</taxon>
        <taxon>Mucorales</taxon>
        <taxon>Mucorineae</taxon>
        <taxon>Rhizopodaceae</taxon>
        <taxon>Rhizopus</taxon>
    </lineage>
</organism>
<dbReference type="GeneID" id="35444624"/>
<dbReference type="RefSeq" id="XP_023470301.1">
    <property type="nucleotide sequence ID" value="XM_023613635.1"/>
</dbReference>
<keyword evidence="2 3" id="KW-0040">ANK repeat</keyword>
<dbReference type="SMART" id="SM00248">
    <property type="entry name" value="ANK"/>
    <property type="match status" value="3"/>
</dbReference>
<dbReference type="Pfam" id="PF12796">
    <property type="entry name" value="Ank_2"/>
    <property type="match status" value="1"/>
</dbReference>
<gene>
    <name evidence="4" type="ORF">RHIMIDRAFT_289362</name>
</gene>
<keyword evidence="5" id="KW-1185">Reference proteome</keyword>
<dbReference type="Proteomes" id="UP000242254">
    <property type="component" value="Unassembled WGS sequence"/>
</dbReference>
<dbReference type="InterPro" id="IPR002110">
    <property type="entry name" value="Ankyrin_rpt"/>
</dbReference>
<dbReference type="SUPFAM" id="SSF48403">
    <property type="entry name" value="Ankyrin repeat"/>
    <property type="match status" value="1"/>
</dbReference>
<evidence type="ECO:0000256" key="3">
    <source>
        <dbReference type="PROSITE-ProRule" id="PRU00023"/>
    </source>
</evidence>
<evidence type="ECO:0000313" key="4">
    <source>
        <dbReference type="EMBL" id="PHZ16593.1"/>
    </source>
</evidence>
<dbReference type="PROSITE" id="PS50297">
    <property type="entry name" value="ANK_REP_REGION"/>
    <property type="match status" value="1"/>
</dbReference>
<dbReference type="PANTHER" id="PTHR24198">
    <property type="entry name" value="ANKYRIN REPEAT AND PROTEIN KINASE DOMAIN-CONTAINING PROTEIN"/>
    <property type="match status" value="1"/>
</dbReference>
<evidence type="ECO:0000313" key="5">
    <source>
        <dbReference type="Proteomes" id="UP000242254"/>
    </source>
</evidence>
<dbReference type="EMBL" id="KZ303843">
    <property type="protein sequence ID" value="PHZ16593.1"/>
    <property type="molecule type" value="Genomic_DNA"/>
</dbReference>
<dbReference type="AlphaFoldDB" id="A0A2G4T6F4"/>
<feature type="repeat" description="ANK" evidence="3">
    <location>
        <begin position="113"/>
        <end position="147"/>
    </location>
</feature>